<organism evidence="1 2">
    <name type="scientific">Smallanthus sonchifolius</name>
    <dbReference type="NCBI Taxonomy" id="185202"/>
    <lineage>
        <taxon>Eukaryota</taxon>
        <taxon>Viridiplantae</taxon>
        <taxon>Streptophyta</taxon>
        <taxon>Embryophyta</taxon>
        <taxon>Tracheophyta</taxon>
        <taxon>Spermatophyta</taxon>
        <taxon>Magnoliopsida</taxon>
        <taxon>eudicotyledons</taxon>
        <taxon>Gunneridae</taxon>
        <taxon>Pentapetalae</taxon>
        <taxon>asterids</taxon>
        <taxon>campanulids</taxon>
        <taxon>Asterales</taxon>
        <taxon>Asteraceae</taxon>
        <taxon>Asteroideae</taxon>
        <taxon>Heliantheae alliance</taxon>
        <taxon>Millerieae</taxon>
        <taxon>Smallanthus</taxon>
    </lineage>
</organism>
<proteinExistence type="predicted"/>
<reference evidence="1 2" key="2">
    <citation type="journal article" date="2022" name="Mol. Ecol. Resour.">
        <title>The genomes of chicory, endive, great burdock and yacon provide insights into Asteraceae paleo-polyploidization history and plant inulin production.</title>
        <authorList>
            <person name="Fan W."/>
            <person name="Wang S."/>
            <person name="Wang H."/>
            <person name="Wang A."/>
            <person name="Jiang F."/>
            <person name="Liu H."/>
            <person name="Zhao H."/>
            <person name="Xu D."/>
            <person name="Zhang Y."/>
        </authorList>
    </citation>
    <scope>NUCLEOTIDE SEQUENCE [LARGE SCALE GENOMIC DNA]</scope>
    <source>
        <strain evidence="2">cv. Yunnan</strain>
        <tissue evidence="1">Leaves</tissue>
    </source>
</reference>
<dbReference type="Proteomes" id="UP001056120">
    <property type="component" value="Linkage Group LG07"/>
</dbReference>
<reference evidence="2" key="1">
    <citation type="journal article" date="2022" name="Mol. Ecol. Resour.">
        <title>The genomes of chicory, endive, great burdock and yacon provide insights into Asteraceae palaeo-polyploidization history and plant inulin production.</title>
        <authorList>
            <person name="Fan W."/>
            <person name="Wang S."/>
            <person name="Wang H."/>
            <person name="Wang A."/>
            <person name="Jiang F."/>
            <person name="Liu H."/>
            <person name="Zhao H."/>
            <person name="Xu D."/>
            <person name="Zhang Y."/>
        </authorList>
    </citation>
    <scope>NUCLEOTIDE SEQUENCE [LARGE SCALE GENOMIC DNA]</scope>
    <source>
        <strain evidence="2">cv. Yunnan</strain>
    </source>
</reference>
<dbReference type="EMBL" id="CM042024">
    <property type="protein sequence ID" value="KAI3810435.1"/>
    <property type="molecule type" value="Genomic_DNA"/>
</dbReference>
<gene>
    <name evidence="1" type="ORF">L1987_20047</name>
</gene>
<comment type="caution">
    <text evidence="1">The sequence shown here is derived from an EMBL/GenBank/DDBJ whole genome shotgun (WGS) entry which is preliminary data.</text>
</comment>
<evidence type="ECO:0000313" key="1">
    <source>
        <dbReference type="EMBL" id="KAI3810435.1"/>
    </source>
</evidence>
<name>A0ACB9IR00_9ASTR</name>
<accession>A0ACB9IR00</accession>
<evidence type="ECO:0000313" key="2">
    <source>
        <dbReference type="Proteomes" id="UP001056120"/>
    </source>
</evidence>
<keyword evidence="2" id="KW-1185">Reference proteome</keyword>
<sequence>MICDGFYLPAWCSIADYILKSLSLKDIKAADWLDNVDPFWHAVIRSNLPPQRFHLFIVQVQPRTQIQGQH</sequence>
<protein>
    <submittedName>
        <fullName evidence="1">Uncharacterized protein</fullName>
    </submittedName>
</protein>